<dbReference type="InterPro" id="IPR013783">
    <property type="entry name" value="Ig-like_fold"/>
</dbReference>
<dbReference type="InterPro" id="IPR035986">
    <property type="entry name" value="PKD_dom_sf"/>
</dbReference>
<dbReference type="InterPro" id="IPR026444">
    <property type="entry name" value="Secre_tail"/>
</dbReference>
<evidence type="ECO:0000313" key="4">
    <source>
        <dbReference type="EMBL" id="GGE93908.1"/>
    </source>
</evidence>
<dbReference type="Pfam" id="PF22352">
    <property type="entry name" value="K319L-like_PKD"/>
    <property type="match status" value="2"/>
</dbReference>
<feature type="domain" description="PA14" evidence="3">
    <location>
        <begin position="1540"/>
        <end position="1676"/>
    </location>
</feature>
<evidence type="ECO:0000259" key="3">
    <source>
        <dbReference type="PROSITE" id="PS51820"/>
    </source>
</evidence>
<dbReference type="SUPFAM" id="SSF49299">
    <property type="entry name" value="PKD domain"/>
    <property type="match status" value="1"/>
</dbReference>
<feature type="domain" description="PA14" evidence="3">
    <location>
        <begin position="1291"/>
        <end position="1427"/>
    </location>
</feature>
<dbReference type="EMBL" id="BMHT01000001">
    <property type="protein sequence ID" value="GGE93908.1"/>
    <property type="molecule type" value="Genomic_DNA"/>
</dbReference>
<dbReference type="PROSITE" id="PS50268">
    <property type="entry name" value="CADHERIN_2"/>
    <property type="match status" value="1"/>
</dbReference>
<dbReference type="InterPro" id="IPR015919">
    <property type="entry name" value="Cadherin-like_sf"/>
</dbReference>
<dbReference type="InterPro" id="IPR011658">
    <property type="entry name" value="PA14_dom"/>
</dbReference>
<dbReference type="Pfam" id="PF07691">
    <property type="entry name" value="PA14"/>
    <property type="match status" value="3"/>
</dbReference>
<dbReference type="PANTHER" id="PTHR46182">
    <property type="entry name" value="FI19480P1"/>
    <property type="match status" value="1"/>
</dbReference>
<dbReference type="NCBIfam" id="TIGR04183">
    <property type="entry name" value="Por_Secre_tail"/>
    <property type="match status" value="1"/>
</dbReference>
<dbReference type="InterPro" id="IPR025667">
    <property type="entry name" value="SprB_repeat"/>
</dbReference>
<accession>A0ABQ1TF80</accession>
<dbReference type="Proteomes" id="UP000632273">
    <property type="component" value="Unassembled WGS sequence"/>
</dbReference>
<dbReference type="InterPro" id="IPR043504">
    <property type="entry name" value="Peptidase_S1_PA_chymotrypsin"/>
</dbReference>
<dbReference type="InterPro" id="IPR029865">
    <property type="entry name" value="KIAA0319-like"/>
</dbReference>
<dbReference type="CDD" id="cd11304">
    <property type="entry name" value="Cadherin_repeat"/>
    <property type="match status" value="1"/>
</dbReference>
<dbReference type="PANTHER" id="PTHR46182:SF2">
    <property type="entry name" value="FI19480P1"/>
    <property type="match status" value="1"/>
</dbReference>
<feature type="domain" description="Cadherin" evidence="2">
    <location>
        <begin position="597"/>
        <end position="693"/>
    </location>
</feature>
<protein>
    <recommendedName>
        <fullName evidence="6">T9SS C-terminal target domain-containing protein</fullName>
    </recommendedName>
</protein>
<dbReference type="SMART" id="SM00112">
    <property type="entry name" value="CA"/>
    <property type="match status" value="1"/>
</dbReference>
<reference evidence="5" key="1">
    <citation type="journal article" date="2019" name="Int. J. Syst. Evol. Microbiol.">
        <title>The Global Catalogue of Microorganisms (GCM) 10K type strain sequencing project: providing services to taxonomists for standard genome sequencing and annotation.</title>
        <authorList>
            <consortium name="The Broad Institute Genomics Platform"/>
            <consortium name="The Broad Institute Genome Sequencing Center for Infectious Disease"/>
            <person name="Wu L."/>
            <person name="Ma J."/>
        </authorList>
    </citation>
    <scope>NUCLEOTIDE SEQUENCE [LARGE SCALE GENOMIC DNA]</scope>
    <source>
        <strain evidence="5">CGMCC 1.15197</strain>
    </source>
</reference>
<evidence type="ECO:0000256" key="1">
    <source>
        <dbReference type="SAM" id="MobiDB-lite"/>
    </source>
</evidence>
<dbReference type="Gene3D" id="2.60.40.60">
    <property type="entry name" value="Cadherins"/>
    <property type="match status" value="1"/>
</dbReference>
<dbReference type="Pfam" id="PF05345">
    <property type="entry name" value="He_PIG"/>
    <property type="match status" value="2"/>
</dbReference>
<dbReference type="Gene3D" id="2.40.10.10">
    <property type="entry name" value="Trypsin-like serine proteases"/>
    <property type="match status" value="1"/>
</dbReference>
<dbReference type="SMART" id="SM00758">
    <property type="entry name" value="PA14"/>
    <property type="match status" value="3"/>
</dbReference>
<dbReference type="Gene3D" id="2.60.120.380">
    <property type="match status" value="3"/>
</dbReference>
<dbReference type="PROSITE" id="PS51820">
    <property type="entry name" value="PA14"/>
    <property type="match status" value="3"/>
</dbReference>
<evidence type="ECO:0008006" key="6">
    <source>
        <dbReference type="Google" id="ProtNLM"/>
    </source>
</evidence>
<dbReference type="SMART" id="SM00089">
    <property type="entry name" value="PKD"/>
    <property type="match status" value="3"/>
</dbReference>
<dbReference type="Pfam" id="PF18962">
    <property type="entry name" value="Por_Secre_tail"/>
    <property type="match status" value="1"/>
</dbReference>
<dbReference type="InterPro" id="IPR037524">
    <property type="entry name" value="PA14/GLEYA"/>
</dbReference>
<dbReference type="InterPro" id="IPR002126">
    <property type="entry name" value="Cadherin-like_dom"/>
</dbReference>
<gene>
    <name evidence="4" type="ORF">GCM10011383_00740</name>
</gene>
<organism evidence="4 5">
    <name type="scientific">Hymenobacter cavernae</name>
    <dbReference type="NCBI Taxonomy" id="2044852"/>
    <lineage>
        <taxon>Bacteria</taxon>
        <taxon>Pseudomonadati</taxon>
        <taxon>Bacteroidota</taxon>
        <taxon>Cytophagia</taxon>
        <taxon>Cytophagales</taxon>
        <taxon>Hymenobacteraceae</taxon>
        <taxon>Hymenobacter</taxon>
    </lineage>
</organism>
<evidence type="ECO:0000313" key="5">
    <source>
        <dbReference type="Proteomes" id="UP000632273"/>
    </source>
</evidence>
<name>A0ABQ1TF80_9BACT</name>
<dbReference type="InterPro" id="IPR022409">
    <property type="entry name" value="PKD/Chitinase_dom"/>
</dbReference>
<comment type="caution">
    <text evidence="4">The sequence shown here is derived from an EMBL/GenBank/DDBJ whole genome shotgun (WGS) entry which is preliminary data.</text>
</comment>
<sequence length="1787" mass="186520">MLALGARAQTILQQESFETDGEGTRYVSNALLQGTATVGVNPPNQYFQRATAPSTTSPPNTIPTTIWPLNPVSGGALTGSYYWAGEAVRGSASRFDRLPGVVTLNPVAVAGYGSLKVTVAFLDARNSGGNWENNDTLKVQVRFNNAGAWTTIGQFVGDNPSPGSGGHLRQDTNLDGKSYDAADASSPYLTTTMTDYTFNVTGSGSTMQTRVVASEEGLSEEFAFDNIRVSGAMSNNAVPVLANIETTPLTYVEGAPATIVTNTLTISDADSPNLSSASVRITANFNNTEDVLSFTPGSGISGVYTVATGVLTLTGTASVAAYQAALRSVKYQNTDGVDASPLTRQITFSVTDNATPPATSASVARAVTVTARLNTAVALPYTEDFTSDGEGTRYLSNHYVATNGSAFTRTNNPSFNQTYSPITYATFTNISNGYYWFSSVVNNTTNPDSRRIGYFQTQQVNATNYSNLHFQIRLGASFGQWDAADYVKLYYRVGGEGGSWVVFGSFRGDVSGVNNNGQLRQDVNPTNPSSLPTGTALTPALANFDFALPAAVNNALVDFKLEVNSNESYEEFAYDLIQVTGSVNNPPTNITLSSSIVAENQPSGTVVGTLSSTDPDVPSQTFTYALVSGTGSTDNAVFSIVGDRLRTAAVFDFEAKSSYSIRVRTTDSGSPAASFDKVFAITLTNVNELTASISSQTNVSCNGAADGKATVTAAGEPSPYTYSWRNTTTNTPLDQTTATVTGLAPGSYSVTVAAANSFTVTTTLTITQPDPLATTGTQSNVTTPGGSDGTASVAVTGGTAPYTYSWRNTTTSTNLAQTTATVTGLTAGSYTVTVADASGCTTTRSYSITQPDCPAVVFTPATGTALPAATTGTAYSQTISTAPGGYTYSATGLPAGLAIDPGSGVIGGTPTAAATNAAIVVTATKGICTAIASYTLTVNLACPAVVFTPATGSALPAARVGVPYNQTISTTLTGYAYAATGLPDGLTIDPSSGIISGRPTAVATNAAVTIAATKGICTATANYTLTVTPASNLRVPENPTGTVAGLNYKYYEGFWNALPNFSTLTPLKNGTVATPDLSVALREDGFAFLFTGYVTVPTDGQYTFSTVSDDGSTLYIGSTLVVDNDGLHGGREAAGTIGLQAGTHAFTVAFFENDANQILQVSYAGPSLAKQLIPAAAYKRVANTTNQAPVANAGANQSVTLPANSVTLNGTASIDVDGTIVSYLWSQVSGPNPASFSSTSTPTPAVSGLVAGTYVFSLVVTDNLGLMSSPAQVSVTVNPSGTLRTPENPANTVAGLDYKYYEGFWEVLPSFSTLTPLKSGSTTALDLSARQRDYGYAFQYTGFVTVPTDGQYTFYTSSDDGSQLYIGSTLVVNNDGSHGTLEANGTIGLRAGTHAFTVTYFQNGGGQELTVSYQGPSLAKQVVPASALRRVAQSSNQLPVANAGLNQSIMLPINSTQLSGTGIDTDGTITGYTWSQLSGPTTAGFSSTTVSNPTVRGLAVGSYVFGLVVTDNLGANSLLSQVTVMVNANNNLRVPENPTGTVAGLDYKYYEGFWNALPSFDSLTPIKTGTVATPDVSVALRNYGYAVQYTGYVTVPTDGQYTFSTISDDGSRLYIGSTLVVDNDGLHGRQEQQNTIGLRAGTHAFTVTYFQNGGEQVFSVSYQGPSLSKQLIPASALRRVVPSTATAAAVLRQTVSSEKMAGTLLEVYPNPLTENGTLHFRTQQGGKTQIYLYNELGQLMTTLYNTEAVGKQEYYLPLADRNIPAGVYLVRLVSNGKVENRRITITR</sequence>
<feature type="domain" description="PA14" evidence="3">
    <location>
        <begin position="1041"/>
        <end position="1177"/>
    </location>
</feature>
<evidence type="ECO:0000259" key="2">
    <source>
        <dbReference type="PROSITE" id="PS50268"/>
    </source>
</evidence>
<proteinExistence type="predicted"/>
<dbReference type="SUPFAM" id="SSF49313">
    <property type="entry name" value="Cadherin-like"/>
    <property type="match status" value="3"/>
</dbReference>
<keyword evidence="5" id="KW-1185">Reference proteome</keyword>
<dbReference type="Gene3D" id="2.60.40.10">
    <property type="entry name" value="Immunoglobulins"/>
    <property type="match status" value="4"/>
</dbReference>
<feature type="region of interest" description="Disordered" evidence="1">
    <location>
        <begin position="771"/>
        <end position="792"/>
    </location>
</feature>
<dbReference type="Pfam" id="PF13573">
    <property type="entry name" value="SprB"/>
    <property type="match status" value="2"/>
</dbReference>
<feature type="compositionally biased region" description="Polar residues" evidence="1">
    <location>
        <begin position="771"/>
        <end position="785"/>
    </location>
</feature>
<dbReference type="Pfam" id="PF00028">
    <property type="entry name" value="Cadherin"/>
    <property type="match status" value="1"/>
</dbReference>
<dbReference type="SUPFAM" id="SSF56988">
    <property type="entry name" value="Anthrax protective antigen"/>
    <property type="match status" value="3"/>
</dbReference>